<dbReference type="Proteomes" id="UP000887561">
    <property type="component" value="Unplaced"/>
</dbReference>
<protein>
    <submittedName>
        <fullName evidence="3">Uncharacterized protein</fullName>
    </submittedName>
</protein>
<keyword evidence="2" id="KW-1185">Reference proteome</keyword>
<evidence type="ECO:0000256" key="1">
    <source>
        <dbReference type="SAM" id="MobiDB-lite"/>
    </source>
</evidence>
<reference evidence="3" key="1">
    <citation type="submission" date="2022-11" db="UniProtKB">
        <authorList>
            <consortium name="WormBaseParasite"/>
        </authorList>
    </citation>
    <scope>IDENTIFICATION</scope>
</reference>
<sequence>MMTSILLITCSKGKKKKGKDAAIENLKGKKVKSKEAIPPKSEKNSQLGNLNKKDEKKGGKGRDQPKSDKETKQAQKVGGSNEALRTAHMKSGKGSTIGGGKGTKTAQPFATFRGVSTAHHVDKSRASVKAAPSATAIIRKETAVAGPKYKFVGNIDDEIAQKPSSEFVQGLGPKHAYDRTSQKNKIRKPATGKVVEVLEKKNILYVSVDARATYQFEKPPPKNSSDLAKNSLKEGGGGKLKRSKRSPQDTSEWEFFIMPFGR</sequence>
<evidence type="ECO:0000313" key="3">
    <source>
        <dbReference type="WBParaSite" id="scaffold6790_cov165.g11264"/>
    </source>
</evidence>
<dbReference type="WBParaSite" id="scaffold6790_cov165.g11264">
    <property type="protein sequence ID" value="scaffold6790_cov165.g11264"/>
    <property type="gene ID" value="scaffold6790_cov165.g11264"/>
</dbReference>
<feature type="region of interest" description="Disordered" evidence="1">
    <location>
        <begin position="216"/>
        <end position="262"/>
    </location>
</feature>
<dbReference type="AlphaFoldDB" id="A0A915MZ63"/>
<feature type="compositionally biased region" description="Basic and acidic residues" evidence="1">
    <location>
        <begin position="33"/>
        <end position="43"/>
    </location>
</feature>
<name>A0A915MZ63_MELJA</name>
<feature type="region of interest" description="Disordered" evidence="1">
    <location>
        <begin position="13"/>
        <end position="106"/>
    </location>
</feature>
<accession>A0A915MZ63</accession>
<feature type="region of interest" description="Disordered" evidence="1">
    <location>
        <begin position="165"/>
        <end position="187"/>
    </location>
</feature>
<organism evidence="2 3">
    <name type="scientific">Meloidogyne javanica</name>
    <name type="common">Root-knot nematode worm</name>
    <dbReference type="NCBI Taxonomy" id="6303"/>
    <lineage>
        <taxon>Eukaryota</taxon>
        <taxon>Metazoa</taxon>
        <taxon>Ecdysozoa</taxon>
        <taxon>Nematoda</taxon>
        <taxon>Chromadorea</taxon>
        <taxon>Rhabditida</taxon>
        <taxon>Tylenchina</taxon>
        <taxon>Tylenchomorpha</taxon>
        <taxon>Tylenchoidea</taxon>
        <taxon>Meloidogynidae</taxon>
        <taxon>Meloidogyninae</taxon>
        <taxon>Meloidogyne</taxon>
        <taxon>Meloidogyne incognita group</taxon>
    </lineage>
</organism>
<feature type="compositionally biased region" description="Basic and acidic residues" evidence="1">
    <location>
        <begin position="51"/>
        <end position="73"/>
    </location>
</feature>
<evidence type="ECO:0000313" key="2">
    <source>
        <dbReference type="Proteomes" id="UP000887561"/>
    </source>
</evidence>
<proteinExistence type="predicted"/>